<dbReference type="PANTHER" id="PTHR33676:SF15">
    <property type="entry name" value="OS02G0674233 PROTEIN"/>
    <property type="match status" value="1"/>
</dbReference>
<dbReference type="RefSeq" id="XP_022141184.1">
    <property type="nucleotide sequence ID" value="XM_022285492.1"/>
</dbReference>
<feature type="compositionally biased region" description="Basic and acidic residues" evidence="1">
    <location>
        <begin position="1"/>
        <end position="11"/>
    </location>
</feature>
<dbReference type="InterPro" id="IPR044678">
    <property type="entry name" value="COR27/28"/>
</dbReference>
<organism evidence="2 3">
    <name type="scientific">Momordica charantia</name>
    <name type="common">Bitter gourd</name>
    <name type="synonym">Balsam pear</name>
    <dbReference type="NCBI Taxonomy" id="3673"/>
    <lineage>
        <taxon>Eukaryota</taxon>
        <taxon>Viridiplantae</taxon>
        <taxon>Streptophyta</taxon>
        <taxon>Embryophyta</taxon>
        <taxon>Tracheophyta</taxon>
        <taxon>Spermatophyta</taxon>
        <taxon>Magnoliopsida</taxon>
        <taxon>eudicotyledons</taxon>
        <taxon>Gunneridae</taxon>
        <taxon>Pentapetalae</taxon>
        <taxon>rosids</taxon>
        <taxon>fabids</taxon>
        <taxon>Cucurbitales</taxon>
        <taxon>Cucurbitaceae</taxon>
        <taxon>Momordiceae</taxon>
        <taxon>Momordica</taxon>
    </lineage>
</organism>
<feature type="compositionally biased region" description="Polar residues" evidence="1">
    <location>
        <begin position="117"/>
        <end position="126"/>
    </location>
</feature>
<dbReference type="KEGG" id="mcha:111011640"/>
<evidence type="ECO:0000256" key="1">
    <source>
        <dbReference type="SAM" id="MobiDB-lite"/>
    </source>
</evidence>
<keyword evidence="2" id="KW-1185">Reference proteome</keyword>
<protein>
    <submittedName>
        <fullName evidence="3">Uncharacterized protein LOC111011640</fullName>
    </submittedName>
</protein>
<feature type="region of interest" description="Disordered" evidence="1">
    <location>
        <begin position="67"/>
        <end position="149"/>
    </location>
</feature>
<dbReference type="Proteomes" id="UP000504603">
    <property type="component" value="Unplaced"/>
</dbReference>
<dbReference type="GeneID" id="111011640"/>
<dbReference type="PANTHER" id="PTHR33676">
    <property type="entry name" value="COLD REGULATED PROTEIN 27"/>
    <property type="match status" value="1"/>
</dbReference>
<reference evidence="3" key="1">
    <citation type="submission" date="2025-08" db="UniProtKB">
        <authorList>
            <consortium name="RefSeq"/>
        </authorList>
    </citation>
    <scope>IDENTIFICATION</scope>
    <source>
        <strain evidence="3">OHB3-1</strain>
    </source>
</reference>
<name>A0A6J1CHV7_MOMCH</name>
<dbReference type="GO" id="GO:0042752">
    <property type="term" value="P:regulation of circadian rhythm"/>
    <property type="evidence" value="ECO:0007669"/>
    <property type="project" value="InterPro"/>
</dbReference>
<dbReference type="GO" id="GO:0009409">
    <property type="term" value="P:response to cold"/>
    <property type="evidence" value="ECO:0007669"/>
    <property type="project" value="InterPro"/>
</dbReference>
<evidence type="ECO:0000313" key="3">
    <source>
        <dbReference type="RefSeq" id="XP_022141184.1"/>
    </source>
</evidence>
<evidence type="ECO:0000313" key="2">
    <source>
        <dbReference type="Proteomes" id="UP000504603"/>
    </source>
</evidence>
<dbReference type="AlphaFoldDB" id="A0A6J1CHV7"/>
<dbReference type="OrthoDB" id="751338at2759"/>
<feature type="compositionally biased region" description="Low complexity" evidence="1">
    <location>
        <begin position="106"/>
        <end position="116"/>
    </location>
</feature>
<sequence>MESKLISEKAPESGVSSFKFRSSPPAMESHVQFNETGSCWTNEKHMHFLNSMEASFVRSMFENRTHRRRRLRLDRHLPDTSDSTLDSPQKDRKNHATSGAATIDGRSSSRSRTRSSLPHTSNQDQVVPQMEKRAVEDEDERDHPMSPIN</sequence>
<proteinExistence type="predicted"/>
<gene>
    <name evidence="3" type="primary">LOC111011640</name>
</gene>
<accession>A0A6J1CHV7</accession>
<feature type="region of interest" description="Disordered" evidence="1">
    <location>
        <begin position="1"/>
        <end position="25"/>
    </location>
</feature>